<reference evidence="4" key="1">
    <citation type="thesis" date="2015" institute="Rutgers" country="The State University of New Jersey, 14 College Farm Rd., New Brunswick, NJ, USA">
        <title>Ammonia toxicity in bacteria and its implications for treatment of and resource recovery from highly nitrogenous organic wastes.</title>
        <authorList>
            <person name="Luther A.K."/>
        </authorList>
    </citation>
    <scope>NUCLEOTIDE SEQUENCE</scope>
    <source>
        <strain evidence="4">RT-10B</strain>
    </source>
</reference>
<dbReference type="Proteomes" id="UP000241434">
    <property type="component" value="Unassembled WGS sequence"/>
</dbReference>
<dbReference type="CDD" id="cd02440">
    <property type="entry name" value="AdoMet_MTases"/>
    <property type="match status" value="1"/>
</dbReference>
<dbReference type="PANTHER" id="PTHR47816">
    <property type="entry name" value="RIBOSOMAL RNA SMALL SUBUNIT METHYLTRANSFERASE C"/>
    <property type="match status" value="1"/>
</dbReference>
<evidence type="ECO:0000256" key="1">
    <source>
        <dbReference type="ARBA" id="ARBA00022603"/>
    </source>
</evidence>
<dbReference type="GO" id="GO:0032259">
    <property type="term" value="P:methylation"/>
    <property type="evidence" value="ECO:0007669"/>
    <property type="project" value="UniProtKB-KW"/>
</dbReference>
<feature type="domain" description="Methyltransferase small" evidence="3">
    <location>
        <begin position="16"/>
        <end position="177"/>
    </location>
</feature>
<keyword evidence="5" id="KW-1185">Reference proteome</keyword>
<evidence type="ECO:0000313" key="4">
    <source>
        <dbReference type="EMBL" id="PSJ32192.1"/>
    </source>
</evidence>
<dbReference type="Pfam" id="PF05175">
    <property type="entry name" value="MTS"/>
    <property type="match status" value="1"/>
</dbReference>
<dbReference type="SUPFAM" id="SSF53335">
    <property type="entry name" value="S-adenosyl-L-methionine-dependent methyltransferases"/>
    <property type="match status" value="1"/>
</dbReference>
<protein>
    <submittedName>
        <fullName evidence="4">Methyltransferase</fullName>
    </submittedName>
</protein>
<sequence length="202" mass="22830">MVNKSTIEIEVKDIKMKFKTSAELFSPKGINRGTLAMLSIVNFSRNDKVLDLGCGYGVVGILAAKIIGDENVIMTDKLGTAVQISRENAILNGVPNIRIYQSDGFRNLDEKDFALILSHPPYHVDFKIPKEFIEKGFNRLAIGGRMYMVTKRKDWYKNKFISIFGGVKICAIENYYVFMAIKMNSAYAKAKKRGSYNADYRS</sequence>
<dbReference type="PANTHER" id="PTHR47816:SF4">
    <property type="entry name" value="RIBOSOMAL RNA SMALL SUBUNIT METHYLTRANSFERASE C"/>
    <property type="match status" value="1"/>
</dbReference>
<dbReference type="InterPro" id="IPR046977">
    <property type="entry name" value="RsmC/RlmG"/>
</dbReference>
<evidence type="ECO:0000313" key="5">
    <source>
        <dbReference type="Proteomes" id="UP000241434"/>
    </source>
</evidence>
<dbReference type="Gene3D" id="3.40.50.150">
    <property type="entry name" value="Vaccinia Virus protein VP39"/>
    <property type="match status" value="1"/>
</dbReference>
<gene>
    <name evidence="4" type="ORF">UF10_01930</name>
</gene>
<dbReference type="InterPro" id="IPR029063">
    <property type="entry name" value="SAM-dependent_MTases_sf"/>
</dbReference>
<name>A0A2P7Q2K3_9FIRM</name>
<evidence type="ECO:0000259" key="3">
    <source>
        <dbReference type="Pfam" id="PF05175"/>
    </source>
</evidence>
<proteinExistence type="predicted"/>
<dbReference type="AlphaFoldDB" id="A0A2P7Q2K3"/>
<keyword evidence="1 4" id="KW-0489">Methyltransferase</keyword>
<dbReference type="EMBL" id="JYGE01000002">
    <property type="protein sequence ID" value="PSJ32192.1"/>
    <property type="molecule type" value="Genomic_DNA"/>
</dbReference>
<dbReference type="InterPro" id="IPR007848">
    <property type="entry name" value="Small_mtfrase_dom"/>
</dbReference>
<keyword evidence="2 4" id="KW-0808">Transferase</keyword>
<dbReference type="GO" id="GO:0008757">
    <property type="term" value="F:S-adenosylmethionine-dependent methyltransferase activity"/>
    <property type="evidence" value="ECO:0007669"/>
    <property type="project" value="InterPro"/>
</dbReference>
<organism evidence="4 5">
    <name type="scientific">Peptostreptococcus russellii</name>
    <dbReference type="NCBI Taxonomy" id="215200"/>
    <lineage>
        <taxon>Bacteria</taxon>
        <taxon>Bacillati</taxon>
        <taxon>Bacillota</taxon>
        <taxon>Clostridia</taxon>
        <taxon>Peptostreptococcales</taxon>
        <taxon>Peptostreptococcaceae</taxon>
        <taxon>Peptostreptococcus</taxon>
    </lineage>
</organism>
<evidence type="ECO:0000256" key="2">
    <source>
        <dbReference type="ARBA" id="ARBA00022679"/>
    </source>
</evidence>
<accession>A0A2P7Q2K3</accession>
<comment type="caution">
    <text evidence="4">The sequence shown here is derived from an EMBL/GenBank/DDBJ whole genome shotgun (WGS) entry which is preliminary data.</text>
</comment>